<dbReference type="PROSITE" id="PS51420">
    <property type="entry name" value="RHO"/>
    <property type="match status" value="1"/>
</dbReference>
<dbReference type="SMART" id="SM00174">
    <property type="entry name" value="RHO"/>
    <property type="match status" value="1"/>
</dbReference>
<gene>
    <name evidence="1" type="ORF">SO694_00078137</name>
</gene>
<organism evidence="1 2">
    <name type="scientific">Aureococcus anophagefferens</name>
    <name type="common">Harmful bloom alga</name>
    <dbReference type="NCBI Taxonomy" id="44056"/>
    <lineage>
        <taxon>Eukaryota</taxon>
        <taxon>Sar</taxon>
        <taxon>Stramenopiles</taxon>
        <taxon>Ochrophyta</taxon>
        <taxon>Pelagophyceae</taxon>
        <taxon>Pelagomonadales</taxon>
        <taxon>Pelagomonadaceae</taxon>
        <taxon>Aureococcus</taxon>
    </lineage>
</organism>
<dbReference type="Gene3D" id="3.40.50.300">
    <property type="entry name" value="P-loop containing nucleotide triphosphate hydrolases"/>
    <property type="match status" value="1"/>
</dbReference>
<dbReference type="PRINTS" id="PR00449">
    <property type="entry name" value="RASTRNSFRMNG"/>
</dbReference>
<reference evidence="1 2" key="1">
    <citation type="submission" date="2024-03" db="EMBL/GenBank/DDBJ databases">
        <title>Aureococcus anophagefferens CCMP1851 and Kratosvirus quantuckense: Draft genome of a second virus-susceptible host strain in the model system.</title>
        <authorList>
            <person name="Chase E."/>
            <person name="Truchon A.R."/>
            <person name="Schepens W."/>
            <person name="Wilhelm S.W."/>
        </authorList>
    </citation>
    <scope>NUCLEOTIDE SEQUENCE [LARGE SCALE GENOMIC DNA]</scope>
    <source>
        <strain evidence="1 2">CCMP1851</strain>
    </source>
</reference>
<dbReference type="PROSITE" id="PS51421">
    <property type="entry name" value="RAS"/>
    <property type="match status" value="1"/>
</dbReference>
<dbReference type="InterPro" id="IPR005225">
    <property type="entry name" value="Small_GTP-bd"/>
</dbReference>
<dbReference type="SUPFAM" id="SSF52540">
    <property type="entry name" value="P-loop containing nucleoside triphosphate hydrolases"/>
    <property type="match status" value="1"/>
</dbReference>
<sequence length="210" mass="23625">MSYYALLKYIVVGDTGVGKSCLLLQFTDRRFKEAHELTIGVEFGARMIYVEPRVPLKLQIWDTAGQESFHSITRSYYRGAAVALLVYDVTRRETFENVRRWLAETRKNSNDQCLVVLIANKCDLVHQRAVSEAEGAAFALENGLIFLEASAKTRTNVDEAFVAPARKVYGMIKAGEIECNNTEGVKRGSTSLYPDDDDDGPPRRRSTCCR</sequence>
<dbReference type="InterPro" id="IPR001806">
    <property type="entry name" value="Small_GTPase"/>
</dbReference>
<evidence type="ECO:0000313" key="1">
    <source>
        <dbReference type="EMBL" id="KAK7230682.1"/>
    </source>
</evidence>
<dbReference type="GO" id="GO:0005525">
    <property type="term" value="F:GTP binding"/>
    <property type="evidence" value="ECO:0007669"/>
    <property type="project" value="InterPro"/>
</dbReference>
<keyword evidence="2" id="KW-1185">Reference proteome</keyword>
<name>A0ABR1FH27_AURAN</name>
<protein>
    <submittedName>
        <fullName evidence="1">Ras-like small GTPase</fullName>
    </submittedName>
</protein>
<dbReference type="PANTHER" id="PTHR47979">
    <property type="entry name" value="DRAB11-RELATED"/>
    <property type="match status" value="1"/>
</dbReference>
<evidence type="ECO:0000313" key="2">
    <source>
        <dbReference type="Proteomes" id="UP001363151"/>
    </source>
</evidence>
<accession>A0ABR1FH27</accession>
<dbReference type="SMART" id="SM00173">
    <property type="entry name" value="RAS"/>
    <property type="match status" value="1"/>
</dbReference>
<dbReference type="KEGG" id="aaf:AURANDRAFT_58844"/>
<dbReference type="NCBIfam" id="TIGR00231">
    <property type="entry name" value="small_GTP"/>
    <property type="match status" value="1"/>
</dbReference>
<dbReference type="GO" id="GO:0012505">
    <property type="term" value="C:endomembrane system"/>
    <property type="evidence" value="ECO:0007669"/>
    <property type="project" value="UniProtKB-SubCell"/>
</dbReference>
<dbReference type="InterPro" id="IPR027417">
    <property type="entry name" value="P-loop_NTPase"/>
</dbReference>
<dbReference type="GO" id="GO:0003924">
    <property type="term" value="F:GTPase activity"/>
    <property type="evidence" value="ECO:0007669"/>
    <property type="project" value="InterPro"/>
</dbReference>
<dbReference type="SMART" id="SM00176">
    <property type="entry name" value="RAN"/>
    <property type="match status" value="1"/>
</dbReference>
<comment type="caution">
    <text evidence="1">The sequence shown here is derived from an EMBL/GenBank/DDBJ whole genome shotgun (WGS) entry which is preliminary data.</text>
</comment>
<dbReference type="InterPro" id="IPR050209">
    <property type="entry name" value="Rab_GTPases_membrane_traffic"/>
</dbReference>
<dbReference type="Pfam" id="PF00071">
    <property type="entry name" value="Ras"/>
    <property type="match status" value="1"/>
</dbReference>
<dbReference type="SMART" id="SM00175">
    <property type="entry name" value="RAB"/>
    <property type="match status" value="1"/>
</dbReference>
<dbReference type="Proteomes" id="UP001363151">
    <property type="component" value="Unassembled WGS sequence"/>
</dbReference>
<proteinExistence type="predicted"/>
<dbReference type="PROSITE" id="PS51419">
    <property type="entry name" value="RAB"/>
    <property type="match status" value="1"/>
</dbReference>
<dbReference type="EMBL" id="JBBJCI010000426">
    <property type="protein sequence ID" value="KAK7230682.1"/>
    <property type="molecule type" value="Genomic_DNA"/>
</dbReference>